<name>A0A4C1WJF6_EUMVA</name>
<protein>
    <submittedName>
        <fullName evidence="1">Uncharacterized protein</fullName>
    </submittedName>
</protein>
<accession>A0A4C1WJF6</accession>
<evidence type="ECO:0000313" key="1">
    <source>
        <dbReference type="EMBL" id="GBP50245.1"/>
    </source>
</evidence>
<dbReference type="AlphaFoldDB" id="A0A4C1WJF6"/>
<reference evidence="1 2" key="1">
    <citation type="journal article" date="2019" name="Commun. Biol.">
        <title>The bagworm genome reveals a unique fibroin gene that provides high tensile strength.</title>
        <authorList>
            <person name="Kono N."/>
            <person name="Nakamura H."/>
            <person name="Ohtoshi R."/>
            <person name="Tomita M."/>
            <person name="Numata K."/>
            <person name="Arakawa K."/>
        </authorList>
    </citation>
    <scope>NUCLEOTIDE SEQUENCE [LARGE SCALE GENOMIC DNA]</scope>
</reference>
<gene>
    <name evidence="1" type="ORF">EVAR_88080_1</name>
</gene>
<comment type="caution">
    <text evidence="1">The sequence shown here is derived from an EMBL/GenBank/DDBJ whole genome shotgun (WGS) entry which is preliminary data.</text>
</comment>
<organism evidence="1 2">
    <name type="scientific">Eumeta variegata</name>
    <name type="common">Bagworm moth</name>
    <name type="synonym">Eumeta japonica</name>
    <dbReference type="NCBI Taxonomy" id="151549"/>
    <lineage>
        <taxon>Eukaryota</taxon>
        <taxon>Metazoa</taxon>
        <taxon>Ecdysozoa</taxon>
        <taxon>Arthropoda</taxon>
        <taxon>Hexapoda</taxon>
        <taxon>Insecta</taxon>
        <taxon>Pterygota</taxon>
        <taxon>Neoptera</taxon>
        <taxon>Endopterygota</taxon>
        <taxon>Lepidoptera</taxon>
        <taxon>Glossata</taxon>
        <taxon>Ditrysia</taxon>
        <taxon>Tineoidea</taxon>
        <taxon>Psychidae</taxon>
        <taxon>Oiketicinae</taxon>
        <taxon>Eumeta</taxon>
    </lineage>
</organism>
<proteinExistence type="predicted"/>
<sequence length="107" mass="12345">MRYHNRFFSFISLRVVLRSLNDRRSHAGLTHDPAEPPTKCHCTRSPCPVAPTYCYDDVKRSTLQCTDSYCSSLNVYKLHVQRENVRVSQTIMHRSHVTGTGSVHLLR</sequence>
<keyword evidence="2" id="KW-1185">Reference proteome</keyword>
<dbReference type="EMBL" id="BGZK01000561">
    <property type="protein sequence ID" value="GBP50245.1"/>
    <property type="molecule type" value="Genomic_DNA"/>
</dbReference>
<dbReference type="Proteomes" id="UP000299102">
    <property type="component" value="Unassembled WGS sequence"/>
</dbReference>
<evidence type="ECO:0000313" key="2">
    <source>
        <dbReference type="Proteomes" id="UP000299102"/>
    </source>
</evidence>